<proteinExistence type="predicted"/>
<dbReference type="Proteomes" id="UP000199632">
    <property type="component" value="Unassembled WGS sequence"/>
</dbReference>
<evidence type="ECO:0000256" key="2">
    <source>
        <dbReference type="SAM" id="SignalP"/>
    </source>
</evidence>
<feature type="signal peptide" evidence="2">
    <location>
        <begin position="1"/>
        <end position="16"/>
    </location>
</feature>
<reference evidence="4" key="1">
    <citation type="submission" date="2016-10" db="EMBL/GenBank/DDBJ databases">
        <authorList>
            <person name="Varghese N."/>
            <person name="Submissions S."/>
        </authorList>
    </citation>
    <scope>NUCLEOTIDE SEQUENCE [LARGE SCALE GENOMIC DNA]</scope>
    <source>
        <strain evidence="4">DSM 44718</strain>
    </source>
</reference>
<evidence type="ECO:0000313" key="3">
    <source>
        <dbReference type="EMBL" id="SDY91260.1"/>
    </source>
</evidence>
<evidence type="ECO:0008006" key="5">
    <source>
        <dbReference type="Google" id="ProtNLM"/>
    </source>
</evidence>
<sequence length="354" mass="37782">MLALVAALAATGLLVAQTPEGARRPPPPPPAAATVWPQAKRADVPGTLADGVPYNPAYFLDEQSSAGTAVDPDGEAVRLVLRAADGTMRVLRRLPTAVGPRFTAFTRVGDRLVGAEQVTGRDGIARTTLWRADLSGGAPRKITDDTGWMTFAGSDSDLVVNAGRLYWTALASGNQQSTEVRSVPVEGGPVQVRTEPGEWTLAGWPWLVSPSSRSRAELRNLDTGRVIDVDAARDRLSQCGSSWCRVYVLSADGPARTDLMRPDGSERLRVADDGATASIVDVVPLDRFEVLAKDSSALGAAIGGQELLVYDLETRRSILVAEAATSVSYRAGVLWWSTNALGRLSWHTLDLRTV</sequence>
<feature type="region of interest" description="Disordered" evidence="1">
    <location>
        <begin position="18"/>
        <end position="37"/>
    </location>
</feature>
<dbReference type="SUPFAM" id="SSF63825">
    <property type="entry name" value="YWTD domain"/>
    <property type="match status" value="1"/>
</dbReference>
<keyword evidence="4" id="KW-1185">Reference proteome</keyword>
<accession>A0A1H3NRF5</accession>
<evidence type="ECO:0000256" key="1">
    <source>
        <dbReference type="SAM" id="MobiDB-lite"/>
    </source>
</evidence>
<name>A0A1H3NRF5_9ACTN</name>
<feature type="chain" id="PRO_5039538642" description="WD40-like Beta Propeller Repeat" evidence="2">
    <location>
        <begin position="17"/>
        <end position="354"/>
    </location>
</feature>
<evidence type="ECO:0000313" key="4">
    <source>
        <dbReference type="Proteomes" id="UP000199632"/>
    </source>
</evidence>
<protein>
    <recommendedName>
        <fullName evidence="5">WD40-like Beta Propeller Repeat</fullName>
    </recommendedName>
</protein>
<organism evidence="3 4">
    <name type="scientific">Asanoa ishikariensis</name>
    <dbReference type="NCBI Taxonomy" id="137265"/>
    <lineage>
        <taxon>Bacteria</taxon>
        <taxon>Bacillati</taxon>
        <taxon>Actinomycetota</taxon>
        <taxon>Actinomycetes</taxon>
        <taxon>Micromonosporales</taxon>
        <taxon>Micromonosporaceae</taxon>
        <taxon>Asanoa</taxon>
    </lineage>
</organism>
<dbReference type="AlphaFoldDB" id="A0A1H3NRF5"/>
<gene>
    <name evidence="3" type="ORF">SAMN05421684_2255</name>
</gene>
<dbReference type="EMBL" id="FNQB01000001">
    <property type="protein sequence ID" value="SDY91260.1"/>
    <property type="molecule type" value="Genomic_DNA"/>
</dbReference>
<keyword evidence="2" id="KW-0732">Signal</keyword>